<dbReference type="EMBL" id="UZAL01007988">
    <property type="protein sequence ID" value="VDO99208.1"/>
    <property type="molecule type" value="Genomic_DNA"/>
</dbReference>
<dbReference type="AlphaFoldDB" id="A0A183NNV7"/>
<evidence type="ECO:0000313" key="1">
    <source>
        <dbReference type="EMBL" id="VDO99208.1"/>
    </source>
</evidence>
<sequence length="104" mass="11642">PIIPKLLLNEELIGTNCTHGHCSHSTIHTIDNYNPHIKIGILFTVKPLVQFLVNPFVGPITNRIPKDRGLPCGTVRSFPQYVSYPLPALVPDFFPLWDLICSLP</sequence>
<reference evidence="1 2" key="1">
    <citation type="submission" date="2018-11" db="EMBL/GenBank/DDBJ databases">
        <authorList>
            <consortium name="Pathogen Informatics"/>
        </authorList>
    </citation>
    <scope>NUCLEOTIDE SEQUENCE [LARGE SCALE GENOMIC DNA]</scope>
    <source>
        <strain>Denwood</strain>
        <strain evidence="2">Zambia</strain>
    </source>
</reference>
<organism evidence="1 2">
    <name type="scientific">Schistosoma mattheei</name>
    <dbReference type="NCBI Taxonomy" id="31246"/>
    <lineage>
        <taxon>Eukaryota</taxon>
        <taxon>Metazoa</taxon>
        <taxon>Spiralia</taxon>
        <taxon>Lophotrochozoa</taxon>
        <taxon>Platyhelminthes</taxon>
        <taxon>Trematoda</taxon>
        <taxon>Digenea</taxon>
        <taxon>Strigeidida</taxon>
        <taxon>Schistosomatoidea</taxon>
        <taxon>Schistosomatidae</taxon>
        <taxon>Schistosoma</taxon>
    </lineage>
</organism>
<name>A0A183NNV7_9TREM</name>
<dbReference type="Proteomes" id="UP000269396">
    <property type="component" value="Unassembled WGS sequence"/>
</dbReference>
<gene>
    <name evidence="1" type="ORF">SMTD_LOCUS3793</name>
</gene>
<evidence type="ECO:0000313" key="2">
    <source>
        <dbReference type="Proteomes" id="UP000269396"/>
    </source>
</evidence>
<accession>A0A183NNV7</accession>
<protein>
    <submittedName>
        <fullName evidence="1">Uncharacterized protein</fullName>
    </submittedName>
</protein>
<proteinExistence type="predicted"/>
<keyword evidence="2" id="KW-1185">Reference proteome</keyword>
<feature type="non-terminal residue" evidence="1">
    <location>
        <position position="1"/>
    </location>
</feature>